<dbReference type="RefSeq" id="WP_271197795.1">
    <property type="nucleotide sequence ID" value="NZ_BSFN01000022.1"/>
</dbReference>
<evidence type="ECO:0000256" key="6">
    <source>
        <dbReference type="SAM" id="Phobius"/>
    </source>
</evidence>
<dbReference type="EMBL" id="BSFN01000022">
    <property type="protein sequence ID" value="GLK91538.1"/>
    <property type="molecule type" value="Genomic_DNA"/>
</dbReference>
<sequence>MRHLAYPDTLAMKFLSKHIAYVAFALLGLIWGTNFIFTKWASALISAEQIVLLRVLFGFVPLLIVALARRALSWAHLRYAHHFLAMALMATALYYYAYAKGASLLLSSVAGMLSGAIPLFTFACAFVFLREEPLNRHTALGVLFGFAGVLMIARPWQAAGLNIDGVLYMVAGSLCVGCSFVYAKRFLTGLPITPLALCTYQIGTALVLIALVTHLDGIGRITTDTRAMLGLSLGLGLLGTGVAYILYYFIVQKLGAVKASAVTYIPPVIALLIGVFLAHEPVKAQDLIAVAAILGGVYILQTGRRVPA</sequence>
<name>A0A9W6KDK2_9PSED</name>
<feature type="transmembrane region" description="Helical" evidence="6">
    <location>
        <begin position="284"/>
        <end position="300"/>
    </location>
</feature>
<organism evidence="8 9">
    <name type="scientific">Pseudomonas turukhanskensis</name>
    <dbReference type="NCBI Taxonomy" id="1806536"/>
    <lineage>
        <taxon>Bacteria</taxon>
        <taxon>Pseudomonadati</taxon>
        <taxon>Pseudomonadota</taxon>
        <taxon>Gammaproteobacteria</taxon>
        <taxon>Pseudomonadales</taxon>
        <taxon>Pseudomonadaceae</taxon>
        <taxon>Pseudomonas</taxon>
    </lineage>
</organism>
<evidence type="ECO:0000256" key="1">
    <source>
        <dbReference type="ARBA" id="ARBA00004141"/>
    </source>
</evidence>
<feature type="transmembrane region" description="Helical" evidence="6">
    <location>
        <begin position="20"/>
        <end position="37"/>
    </location>
</feature>
<feature type="transmembrane region" description="Helical" evidence="6">
    <location>
        <begin position="195"/>
        <end position="215"/>
    </location>
</feature>
<feature type="transmembrane region" description="Helical" evidence="6">
    <location>
        <begin position="104"/>
        <end position="128"/>
    </location>
</feature>
<feature type="domain" description="EamA" evidence="7">
    <location>
        <begin position="165"/>
        <end position="300"/>
    </location>
</feature>
<feature type="transmembrane region" description="Helical" evidence="6">
    <location>
        <begin position="261"/>
        <end position="278"/>
    </location>
</feature>
<dbReference type="AlphaFoldDB" id="A0A9W6KDK2"/>
<dbReference type="Proteomes" id="UP001143328">
    <property type="component" value="Unassembled WGS sequence"/>
</dbReference>
<dbReference type="GO" id="GO:0016020">
    <property type="term" value="C:membrane"/>
    <property type="evidence" value="ECO:0007669"/>
    <property type="project" value="UniProtKB-SubCell"/>
</dbReference>
<evidence type="ECO:0000313" key="9">
    <source>
        <dbReference type="Proteomes" id="UP001143328"/>
    </source>
</evidence>
<evidence type="ECO:0000256" key="3">
    <source>
        <dbReference type="ARBA" id="ARBA00022692"/>
    </source>
</evidence>
<proteinExistence type="inferred from homology"/>
<keyword evidence="9" id="KW-1185">Reference proteome</keyword>
<reference evidence="8" key="1">
    <citation type="journal article" date="2014" name="Int. J. Syst. Evol. Microbiol.">
        <title>Complete genome sequence of Corynebacterium casei LMG S-19264T (=DSM 44701T), isolated from a smear-ripened cheese.</title>
        <authorList>
            <consortium name="US DOE Joint Genome Institute (JGI-PGF)"/>
            <person name="Walter F."/>
            <person name="Albersmeier A."/>
            <person name="Kalinowski J."/>
            <person name="Ruckert C."/>
        </authorList>
    </citation>
    <scope>NUCLEOTIDE SEQUENCE</scope>
    <source>
        <strain evidence="8">VKM B-2935</strain>
    </source>
</reference>
<comment type="similarity">
    <text evidence="2">Belongs to the EamA transporter family.</text>
</comment>
<gene>
    <name evidence="8" type="ORF">GCM10017655_46020</name>
</gene>
<dbReference type="PANTHER" id="PTHR32322:SF2">
    <property type="entry name" value="EAMA DOMAIN-CONTAINING PROTEIN"/>
    <property type="match status" value="1"/>
</dbReference>
<evidence type="ECO:0000256" key="2">
    <source>
        <dbReference type="ARBA" id="ARBA00007362"/>
    </source>
</evidence>
<feature type="transmembrane region" description="Helical" evidence="6">
    <location>
        <begin position="165"/>
        <end position="183"/>
    </location>
</feature>
<feature type="transmembrane region" description="Helical" evidence="6">
    <location>
        <begin position="227"/>
        <end position="249"/>
    </location>
</feature>
<feature type="transmembrane region" description="Helical" evidence="6">
    <location>
        <begin position="140"/>
        <end position="159"/>
    </location>
</feature>
<comment type="subcellular location">
    <subcellularLocation>
        <location evidence="1">Membrane</location>
        <topology evidence="1">Multi-pass membrane protein</topology>
    </subcellularLocation>
</comment>
<protein>
    <submittedName>
        <fullName evidence="8">Hypothetical conserved integral membrane protein</fullName>
    </submittedName>
</protein>
<dbReference type="Pfam" id="PF00892">
    <property type="entry name" value="EamA"/>
    <property type="match status" value="2"/>
</dbReference>
<feature type="domain" description="EamA" evidence="7">
    <location>
        <begin position="20"/>
        <end position="153"/>
    </location>
</feature>
<keyword evidence="3 6" id="KW-0812">Transmembrane</keyword>
<feature type="transmembrane region" description="Helical" evidence="6">
    <location>
        <begin position="79"/>
        <end position="98"/>
    </location>
</feature>
<dbReference type="Gene3D" id="1.10.3730.20">
    <property type="match status" value="1"/>
</dbReference>
<evidence type="ECO:0000313" key="8">
    <source>
        <dbReference type="EMBL" id="GLK91538.1"/>
    </source>
</evidence>
<dbReference type="PANTHER" id="PTHR32322">
    <property type="entry name" value="INNER MEMBRANE TRANSPORTER"/>
    <property type="match status" value="1"/>
</dbReference>
<evidence type="ECO:0000256" key="5">
    <source>
        <dbReference type="ARBA" id="ARBA00023136"/>
    </source>
</evidence>
<evidence type="ECO:0000259" key="7">
    <source>
        <dbReference type="Pfam" id="PF00892"/>
    </source>
</evidence>
<comment type="caution">
    <text evidence="8">The sequence shown here is derived from an EMBL/GenBank/DDBJ whole genome shotgun (WGS) entry which is preliminary data.</text>
</comment>
<keyword evidence="5 6" id="KW-0472">Membrane</keyword>
<dbReference type="InterPro" id="IPR050638">
    <property type="entry name" value="AA-Vitamin_Transporters"/>
</dbReference>
<evidence type="ECO:0000256" key="4">
    <source>
        <dbReference type="ARBA" id="ARBA00022989"/>
    </source>
</evidence>
<dbReference type="InterPro" id="IPR037185">
    <property type="entry name" value="EmrE-like"/>
</dbReference>
<reference evidence="8" key="2">
    <citation type="submission" date="2023-01" db="EMBL/GenBank/DDBJ databases">
        <authorList>
            <person name="Sun Q."/>
            <person name="Evtushenko L."/>
        </authorList>
    </citation>
    <scope>NUCLEOTIDE SEQUENCE</scope>
    <source>
        <strain evidence="8">VKM B-2935</strain>
    </source>
</reference>
<feature type="transmembrane region" description="Helical" evidence="6">
    <location>
        <begin position="49"/>
        <end position="67"/>
    </location>
</feature>
<keyword evidence="4 6" id="KW-1133">Transmembrane helix</keyword>
<dbReference type="SUPFAM" id="SSF103481">
    <property type="entry name" value="Multidrug resistance efflux transporter EmrE"/>
    <property type="match status" value="2"/>
</dbReference>
<dbReference type="InterPro" id="IPR000620">
    <property type="entry name" value="EamA_dom"/>
</dbReference>
<accession>A0A9W6KDK2</accession>